<dbReference type="STRING" id="104452.A0A0L7KTS5"/>
<evidence type="ECO:0000313" key="2">
    <source>
        <dbReference type="EMBL" id="KOB66658.1"/>
    </source>
</evidence>
<keyword evidence="3" id="KW-1185">Reference proteome</keyword>
<accession>A0A0L7KTS5</accession>
<proteinExistence type="predicted"/>
<evidence type="ECO:0000313" key="3">
    <source>
        <dbReference type="Proteomes" id="UP000037510"/>
    </source>
</evidence>
<comment type="caution">
    <text evidence="2">The sequence shown here is derived from an EMBL/GenBank/DDBJ whole genome shotgun (WGS) entry which is preliminary data.</text>
</comment>
<feature type="chain" id="PRO_5005572878" evidence="1">
    <location>
        <begin position="24"/>
        <end position="178"/>
    </location>
</feature>
<name>A0A0L7KTS5_OPEBR</name>
<sequence length="178" mass="20307">MSAQCHLQAVSISLACLVPIVSTMPRLADYLDKQTQYDDLDEEYRMFIEKYNHNHRPSMQNFGTYVNASRIIILPKYLPMESISLEALRRAAGGPSDAERRDAERRRATLNNAFRTAPFDHLLTLTQPKVEIKDKLDEIFSSISELPLVSGSGASSPLRSYQQSVPPYTKYFPELFLY</sequence>
<dbReference type="EMBL" id="JTDY01005764">
    <property type="protein sequence ID" value="KOB66658.1"/>
    <property type="molecule type" value="Genomic_DNA"/>
</dbReference>
<protein>
    <submittedName>
        <fullName evidence="2">EFR3 cmp44E-like protein</fullName>
    </submittedName>
</protein>
<reference evidence="2 3" key="1">
    <citation type="journal article" date="2015" name="Genome Biol. Evol.">
        <title>The genome of winter moth (Operophtera brumata) provides a genomic perspective on sexual dimorphism and phenology.</title>
        <authorList>
            <person name="Derks M.F."/>
            <person name="Smit S."/>
            <person name="Salis L."/>
            <person name="Schijlen E."/>
            <person name="Bossers A."/>
            <person name="Mateman C."/>
            <person name="Pijl A.S."/>
            <person name="de Ridder D."/>
            <person name="Groenen M.A."/>
            <person name="Visser M.E."/>
            <person name="Megens H.J."/>
        </authorList>
    </citation>
    <scope>NUCLEOTIDE SEQUENCE [LARGE SCALE GENOMIC DNA]</scope>
    <source>
        <strain evidence="2">WM2013NL</strain>
        <tissue evidence="2">Head and thorax</tissue>
    </source>
</reference>
<evidence type="ECO:0000256" key="1">
    <source>
        <dbReference type="SAM" id="SignalP"/>
    </source>
</evidence>
<organism evidence="2 3">
    <name type="scientific">Operophtera brumata</name>
    <name type="common">Winter moth</name>
    <name type="synonym">Phalaena brumata</name>
    <dbReference type="NCBI Taxonomy" id="104452"/>
    <lineage>
        <taxon>Eukaryota</taxon>
        <taxon>Metazoa</taxon>
        <taxon>Ecdysozoa</taxon>
        <taxon>Arthropoda</taxon>
        <taxon>Hexapoda</taxon>
        <taxon>Insecta</taxon>
        <taxon>Pterygota</taxon>
        <taxon>Neoptera</taxon>
        <taxon>Endopterygota</taxon>
        <taxon>Lepidoptera</taxon>
        <taxon>Glossata</taxon>
        <taxon>Ditrysia</taxon>
        <taxon>Geometroidea</taxon>
        <taxon>Geometridae</taxon>
        <taxon>Larentiinae</taxon>
        <taxon>Operophtera</taxon>
    </lineage>
</organism>
<dbReference type="AlphaFoldDB" id="A0A0L7KTS5"/>
<dbReference type="Proteomes" id="UP000037510">
    <property type="component" value="Unassembled WGS sequence"/>
</dbReference>
<gene>
    <name evidence="2" type="ORF">OBRU01_20939</name>
</gene>
<keyword evidence="1" id="KW-0732">Signal</keyword>
<feature type="signal peptide" evidence="1">
    <location>
        <begin position="1"/>
        <end position="23"/>
    </location>
</feature>